<evidence type="ECO:0000256" key="1">
    <source>
        <dbReference type="ARBA" id="ARBA00022729"/>
    </source>
</evidence>
<evidence type="ECO:0000313" key="5">
    <source>
        <dbReference type="EMBL" id="CAJ0965211.1"/>
    </source>
</evidence>
<dbReference type="PANTHER" id="PTHR45739:SF7">
    <property type="entry name" value="FRAS1-RELATED EXTRACELLULAR MATRIX PROTEIN 1"/>
    <property type="match status" value="1"/>
</dbReference>
<evidence type="ECO:0000256" key="4">
    <source>
        <dbReference type="PROSITE-ProRule" id="PRU01201"/>
    </source>
</evidence>
<reference evidence="5" key="1">
    <citation type="submission" date="2023-07" db="EMBL/GenBank/DDBJ databases">
        <authorList>
            <person name="Stuckert A."/>
        </authorList>
    </citation>
    <scope>NUCLEOTIDE SEQUENCE</scope>
</reference>
<feature type="repeat" description="CSPG" evidence="4">
    <location>
        <begin position="25"/>
        <end position="119"/>
    </location>
</feature>
<dbReference type="PROSITE" id="PS51854">
    <property type="entry name" value="CSPG"/>
    <property type="match status" value="1"/>
</dbReference>
<evidence type="ECO:0000256" key="2">
    <source>
        <dbReference type="ARBA" id="ARBA00022737"/>
    </source>
</evidence>
<gene>
    <name evidence="5" type="ORF">RIMI_LOCUS20046413</name>
</gene>
<dbReference type="InterPro" id="IPR051561">
    <property type="entry name" value="FRAS1_ECM"/>
</dbReference>
<dbReference type="SUPFAM" id="SSF141072">
    <property type="entry name" value="CalX-like"/>
    <property type="match status" value="1"/>
</dbReference>
<keyword evidence="2" id="KW-0677">Repeat</keyword>
<evidence type="ECO:0000256" key="3">
    <source>
        <dbReference type="ARBA" id="ARBA00023180"/>
    </source>
</evidence>
<dbReference type="InterPro" id="IPR038081">
    <property type="entry name" value="CalX-like_sf"/>
</dbReference>
<keyword evidence="6" id="KW-1185">Reference proteome</keyword>
<keyword evidence="3" id="KW-0325">Glycoprotein</keyword>
<dbReference type="InterPro" id="IPR039005">
    <property type="entry name" value="CSPG_rpt"/>
</dbReference>
<keyword evidence="1" id="KW-0732">Signal</keyword>
<comment type="caution">
    <text evidence="5">The sequence shown here is derived from an EMBL/GenBank/DDBJ whole genome shotgun (WGS) entry which is preliminary data.</text>
</comment>
<dbReference type="Proteomes" id="UP001176940">
    <property type="component" value="Unassembled WGS sequence"/>
</dbReference>
<name>A0ABN9MEX4_9NEOB</name>
<dbReference type="EMBL" id="CAUEEQ010065768">
    <property type="protein sequence ID" value="CAJ0965211.1"/>
    <property type="molecule type" value="Genomic_DNA"/>
</dbReference>
<evidence type="ECO:0000313" key="6">
    <source>
        <dbReference type="Proteomes" id="UP001176940"/>
    </source>
</evidence>
<sequence length="212" mass="23465">MQGTALNFSAVCCTIDFPDDSSPRIVRLHCATKVQLLDDGRYGIYITSREIKAIDPGTDEENIIFKILSAPQNGYLENVISGKFISDHFTQKDLNMKSLLYIINPSVNVYEDSVEFVVTDLSGNRAEPQRLEIKWCRIELPQAMYEVCETEALVSLKITRGGYAADSAFISLQVNGVSAVVGQDFSSSPSRLIQFDPGTIIFIGHSEGIFLV</sequence>
<accession>A0ABN9MEX4</accession>
<dbReference type="Pfam" id="PF16184">
    <property type="entry name" value="Cadherin_3"/>
    <property type="match status" value="1"/>
</dbReference>
<protein>
    <recommendedName>
        <fullName evidence="7">Cadherin domain-containing protein</fullName>
    </recommendedName>
</protein>
<proteinExistence type="predicted"/>
<dbReference type="PANTHER" id="PTHR45739">
    <property type="entry name" value="MATRIX PROTEIN, PUTATIVE-RELATED"/>
    <property type="match status" value="1"/>
</dbReference>
<organism evidence="5 6">
    <name type="scientific">Ranitomeya imitator</name>
    <name type="common">mimic poison frog</name>
    <dbReference type="NCBI Taxonomy" id="111125"/>
    <lineage>
        <taxon>Eukaryota</taxon>
        <taxon>Metazoa</taxon>
        <taxon>Chordata</taxon>
        <taxon>Craniata</taxon>
        <taxon>Vertebrata</taxon>
        <taxon>Euteleostomi</taxon>
        <taxon>Amphibia</taxon>
        <taxon>Batrachia</taxon>
        <taxon>Anura</taxon>
        <taxon>Neobatrachia</taxon>
        <taxon>Hyloidea</taxon>
        <taxon>Dendrobatidae</taxon>
        <taxon>Dendrobatinae</taxon>
        <taxon>Ranitomeya</taxon>
    </lineage>
</organism>
<evidence type="ECO:0008006" key="7">
    <source>
        <dbReference type="Google" id="ProtNLM"/>
    </source>
</evidence>